<reference evidence="7 8" key="1">
    <citation type="submission" date="2015-01" db="EMBL/GenBank/DDBJ databases">
        <title>The Genome Sequence of Exophiala xenobiotica CBS118157.</title>
        <authorList>
            <consortium name="The Broad Institute Genomics Platform"/>
            <person name="Cuomo C."/>
            <person name="de Hoog S."/>
            <person name="Gorbushina A."/>
            <person name="Stielow B."/>
            <person name="Teixiera M."/>
            <person name="Abouelleil A."/>
            <person name="Chapman S.B."/>
            <person name="Priest M."/>
            <person name="Young S.K."/>
            <person name="Wortman J."/>
            <person name="Nusbaum C."/>
            <person name="Birren B."/>
        </authorList>
    </citation>
    <scope>NUCLEOTIDE SEQUENCE [LARGE SCALE GENOMIC DNA]</scope>
    <source>
        <strain evidence="7 8">CBS 118157</strain>
    </source>
</reference>
<dbReference type="InterPro" id="IPR050364">
    <property type="entry name" value="Cytochrome_P450_fung"/>
</dbReference>
<keyword evidence="6" id="KW-1133">Transmembrane helix</keyword>
<keyword evidence="8" id="KW-1185">Reference proteome</keyword>
<dbReference type="PRINTS" id="PR00385">
    <property type="entry name" value="P450"/>
</dbReference>
<keyword evidence="4 5" id="KW-0408">Iron</keyword>
<keyword evidence="6" id="KW-0472">Membrane</keyword>
<dbReference type="PRINTS" id="PR00463">
    <property type="entry name" value="EP450I"/>
</dbReference>
<evidence type="ECO:0000256" key="1">
    <source>
        <dbReference type="ARBA" id="ARBA00010617"/>
    </source>
</evidence>
<keyword evidence="2 5" id="KW-0479">Metal-binding</keyword>
<protein>
    <recommendedName>
        <fullName evidence="9">Cytochrome P450</fullName>
    </recommendedName>
</protein>
<feature type="binding site" description="axial binding residue" evidence="5">
    <location>
        <position position="419"/>
    </location>
    <ligand>
        <name>heme</name>
        <dbReference type="ChEBI" id="CHEBI:30413"/>
    </ligand>
    <ligandPart>
        <name>Fe</name>
        <dbReference type="ChEBI" id="CHEBI:18248"/>
    </ligandPart>
</feature>
<evidence type="ECO:0000313" key="7">
    <source>
        <dbReference type="EMBL" id="KIW49588.1"/>
    </source>
</evidence>
<dbReference type="InterPro" id="IPR036396">
    <property type="entry name" value="Cyt_P450_sf"/>
</dbReference>
<dbReference type="EMBL" id="KN847323">
    <property type="protein sequence ID" value="KIW49588.1"/>
    <property type="molecule type" value="Genomic_DNA"/>
</dbReference>
<dbReference type="PANTHER" id="PTHR46300">
    <property type="entry name" value="P450, PUTATIVE (EUROFUNG)-RELATED-RELATED"/>
    <property type="match status" value="1"/>
</dbReference>
<sequence length="512" mass="57781">MGLSLSGSSVSRMPLFLVDFSLIARLITVTVAAGFVLLVVDYIRVLRLRRQLPPGPFPLPIVGNHLIIPKVKPWVAFEDWSKYYGDPLLTIWLGRRPIIVANDAWSASELMEKRANIYSSRPNIVIMGDMFNWTVNNQHSVVGSQAVRNYRDIQSAESRVMTWNILKDPADYVFHLERKNDYVAKQALEVMANAVDVIIPGLYWMESLPFLTKLPRWLYPLPQAIQDQARLLAQYFYALSLEGSKGEEDSFSKRLIQEQNSNGLSDEEIASLTSNLIGGGVDTTSSTIISCILAMCVFPEVQKKAQYELDEVVGHDRSPDWSDETSLPYIDAIIKETLRWRSVTILGGIPHAPIQDDIYNGYRIPAGTNITGNLWAIHRHPREFPLPDKFEPERYLGGLQFDYPNARGHNAFGWGRRQCSGQPLAEASLAISVARLLWAFDIKPGLDDQGREVELDIFAYTDGENTRPLPFRARFHPRSEKIAALLESERDKAEGFLARYNGETKLTLADVS</sequence>
<dbReference type="Proteomes" id="UP000054342">
    <property type="component" value="Unassembled WGS sequence"/>
</dbReference>
<keyword evidence="6" id="KW-0812">Transmembrane</keyword>
<evidence type="ECO:0008006" key="9">
    <source>
        <dbReference type="Google" id="ProtNLM"/>
    </source>
</evidence>
<dbReference type="InterPro" id="IPR001128">
    <property type="entry name" value="Cyt_P450"/>
</dbReference>
<dbReference type="CDD" id="cd11065">
    <property type="entry name" value="CYP64-like"/>
    <property type="match status" value="1"/>
</dbReference>
<dbReference type="InterPro" id="IPR002401">
    <property type="entry name" value="Cyt_P450_E_grp-I"/>
</dbReference>
<gene>
    <name evidence="7" type="ORF">PV05_11256</name>
</gene>
<comment type="cofactor">
    <cofactor evidence="5">
        <name>heme</name>
        <dbReference type="ChEBI" id="CHEBI:30413"/>
    </cofactor>
</comment>
<keyword evidence="5" id="KW-0349">Heme</keyword>
<comment type="similarity">
    <text evidence="1">Belongs to the cytochrome P450 family.</text>
</comment>
<evidence type="ECO:0000256" key="6">
    <source>
        <dbReference type="SAM" id="Phobius"/>
    </source>
</evidence>
<dbReference type="Gene3D" id="1.10.630.10">
    <property type="entry name" value="Cytochrome P450"/>
    <property type="match status" value="1"/>
</dbReference>
<dbReference type="GeneID" id="25333164"/>
<dbReference type="PANTHER" id="PTHR46300:SF4">
    <property type="entry name" value="CYTOCHROME P450 98A3"/>
    <property type="match status" value="1"/>
</dbReference>
<evidence type="ECO:0000256" key="3">
    <source>
        <dbReference type="ARBA" id="ARBA00023002"/>
    </source>
</evidence>
<keyword evidence="3" id="KW-0560">Oxidoreductase</keyword>
<dbReference type="SUPFAM" id="SSF48264">
    <property type="entry name" value="Cytochrome P450"/>
    <property type="match status" value="1"/>
</dbReference>
<dbReference type="STRING" id="348802.A0A0D2E2B5"/>
<dbReference type="GO" id="GO:0005506">
    <property type="term" value="F:iron ion binding"/>
    <property type="evidence" value="ECO:0007669"/>
    <property type="project" value="InterPro"/>
</dbReference>
<evidence type="ECO:0000256" key="2">
    <source>
        <dbReference type="ARBA" id="ARBA00022723"/>
    </source>
</evidence>
<feature type="transmembrane region" description="Helical" evidence="6">
    <location>
        <begin position="20"/>
        <end position="40"/>
    </location>
</feature>
<dbReference type="GO" id="GO:0004497">
    <property type="term" value="F:monooxygenase activity"/>
    <property type="evidence" value="ECO:0007669"/>
    <property type="project" value="InterPro"/>
</dbReference>
<dbReference type="HOGENOM" id="CLU_001570_2_1_1"/>
<evidence type="ECO:0000256" key="5">
    <source>
        <dbReference type="PIRSR" id="PIRSR602401-1"/>
    </source>
</evidence>
<dbReference type="OrthoDB" id="1103324at2759"/>
<proteinExistence type="inferred from homology"/>
<name>A0A0D2E2B5_9EURO</name>
<dbReference type="AlphaFoldDB" id="A0A0D2E2B5"/>
<dbReference type="RefSeq" id="XP_013310172.1">
    <property type="nucleotide sequence ID" value="XM_013454718.1"/>
</dbReference>
<dbReference type="GO" id="GO:0016705">
    <property type="term" value="F:oxidoreductase activity, acting on paired donors, with incorporation or reduction of molecular oxygen"/>
    <property type="evidence" value="ECO:0007669"/>
    <property type="project" value="InterPro"/>
</dbReference>
<dbReference type="GO" id="GO:0020037">
    <property type="term" value="F:heme binding"/>
    <property type="evidence" value="ECO:0007669"/>
    <property type="project" value="InterPro"/>
</dbReference>
<accession>A0A0D2E2B5</accession>
<organism evidence="7 8">
    <name type="scientific">Exophiala xenobiotica</name>
    <dbReference type="NCBI Taxonomy" id="348802"/>
    <lineage>
        <taxon>Eukaryota</taxon>
        <taxon>Fungi</taxon>
        <taxon>Dikarya</taxon>
        <taxon>Ascomycota</taxon>
        <taxon>Pezizomycotina</taxon>
        <taxon>Eurotiomycetes</taxon>
        <taxon>Chaetothyriomycetidae</taxon>
        <taxon>Chaetothyriales</taxon>
        <taxon>Herpotrichiellaceae</taxon>
        <taxon>Exophiala</taxon>
    </lineage>
</organism>
<evidence type="ECO:0000256" key="4">
    <source>
        <dbReference type="ARBA" id="ARBA00023004"/>
    </source>
</evidence>
<dbReference type="Pfam" id="PF00067">
    <property type="entry name" value="p450"/>
    <property type="match status" value="2"/>
</dbReference>
<evidence type="ECO:0000313" key="8">
    <source>
        <dbReference type="Proteomes" id="UP000054342"/>
    </source>
</evidence>